<dbReference type="InterPro" id="IPR027417">
    <property type="entry name" value="P-loop_NTPase"/>
</dbReference>
<evidence type="ECO:0000313" key="3">
    <source>
        <dbReference type="Proteomes" id="UP001558474"/>
    </source>
</evidence>
<dbReference type="Gene3D" id="3.40.50.300">
    <property type="entry name" value="P-loop containing nucleotide triphosphate hydrolases"/>
    <property type="match status" value="1"/>
</dbReference>
<proteinExistence type="predicted"/>
<dbReference type="InterPro" id="IPR049945">
    <property type="entry name" value="AAA_22"/>
</dbReference>
<organism evidence="2 3">
    <name type="scientific">Mycolicibacterium porcinum</name>
    <dbReference type="NCBI Taxonomy" id="39693"/>
    <lineage>
        <taxon>Bacteria</taxon>
        <taxon>Bacillati</taxon>
        <taxon>Actinomycetota</taxon>
        <taxon>Actinomycetes</taxon>
        <taxon>Mycobacteriales</taxon>
        <taxon>Mycobacteriaceae</taxon>
        <taxon>Mycolicibacterium</taxon>
    </lineage>
</organism>
<dbReference type="SUPFAM" id="SSF52540">
    <property type="entry name" value="P-loop containing nucleoside triphosphate hydrolases"/>
    <property type="match status" value="1"/>
</dbReference>
<evidence type="ECO:0000259" key="1">
    <source>
        <dbReference type="SMART" id="SM00382"/>
    </source>
</evidence>
<name>A0ABV3VAY5_9MYCO</name>
<dbReference type="Pfam" id="PF13401">
    <property type="entry name" value="AAA_22"/>
    <property type="match status" value="1"/>
</dbReference>
<keyword evidence="3" id="KW-1185">Reference proteome</keyword>
<keyword evidence="2" id="KW-0547">Nucleotide-binding</keyword>
<dbReference type="InterPro" id="IPR003593">
    <property type="entry name" value="AAA+_ATPase"/>
</dbReference>
<protein>
    <submittedName>
        <fullName evidence="2">ATP-binding protein</fullName>
    </submittedName>
</protein>
<dbReference type="SMART" id="SM00382">
    <property type="entry name" value="AAA"/>
    <property type="match status" value="1"/>
</dbReference>
<gene>
    <name evidence="2" type="ORF">ABFW12_01785</name>
</gene>
<dbReference type="EMBL" id="JBDLOU010000003">
    <property type="protein sequence ID" value="MEX3736959.1"/>
    <property type="molecule type" value="Genomic_DNA"/>
</dbReference>
<evidence type="ECO:0000313" key="2">
    <source>
        <dbReference type="EMBL" id="MEX3736959.1"/>
    </source>
</evidence>
<comment type="caution">
    <text evidence="2">The sequence shown here is derived from an EMBL/GenBank/DDBJ whole genome shotgun (WGS) entry which is preliminary data.</text>
</comment>
<keyword evidence="2" id="KW-0067">ATP-binding</keyword>
<sequence length="235" mass="25664">MTSTTNHTLGFYDPLTCRSVVGFADDGSPIWLTWRDAPAVALAGVPGAGKTHLLTALARGMRDHVDVSVIDGKAGFCWNALADDLTEFDATGDVDLATRLVRDIVHGFAAEPPARPKVLIVDEPSPLAPRNSDQPTDEFWNLLRHIAMRGRRHHTTVVLAAQRGLTLPPWFIDNATVTLALPMPELHAMHFPEPLREHITTHPKTFRSHRIAMLDTRSGVVVGSTQEPDATHSAA</sequence>
<dbReference type="RefSeq" id="WP_368572283.1">
    <property type="nucleotide sequence ID" value="NZ_JBDLOU010000003.1"/>
</dbReference>
<feature type="domain" description="AAA+ ATPase" evidence="1">
    <location>
        <begin position="36"/>
        <end position="187"/>
    </location>
</feature>
<reference evidence="2 3" key="1">
    <citation type="submission" date="2024-04" db="EMBL/GenBank/DDBJ databases">
        <title>Genomic Markers of Mycobacteria.</title>
        <authorList>
            <person name="Soliman M.S."/>
            <person name="Elkholy A."/>
            <person name="Soliman N.S."/>
            <person name="Abbas A."/>
            <person name="Khayrat S."/>
            <person name="Shawky S."/>
        </authorList>
    </citation>
    <scope>NUCLEOTIDE SEQUENCE [LARGE SCALE GENOMIC DNA]</scope>
    <source>
        <strain evidence="2 3">Egy-CU-AM5</strain>
    </source>
</reference>
<dbReference type="GO" id="GO:0005524">
    <property type="term" value="F:ATP binding"/>
    <property type="evidence" value="ECO:0007669"/>
    <property type="project" value="UniProtKB-KW"/>
</dbReference>
<dbReference type="Proteomes" id="UP001558474">
    <property type="component" value="Unassembled WGS sequence"/>
</dbReference>
<accession>A0ABV3VAY5</accession>